<feature type="transmembrane region" description="Helical" evidence="2">
    <location>
        <begin position="183"/>
        <end position="207"/>
    </location>
</feature>
<dbReference type="Gene3D" id="1.25.10.10">
    <property type="entry name" value="Leucine-rich Repeat Variant"/>
    <property type="match status" value="1"/>
</dbReference>
<feature type="transmembrane region" description="Helical" evidence="2">
    <location>
        <begin position="125"/>
        <end position="145"/>
    </location>
</feature>
<dbReference type="Pfam" id="PF00240">
    <property type="entry name" value="ubiquitin"/>
    <property type="match status" value="1"/>
</dbReference>
<gene>
    <name evidence="4" type="ORF">OKIOD_LOCUS3036</name>
</gene>
<feature type="transmembrane region" description="Helical" evidence="2">
    <location>
        <begin position="213"/>
        <end position="234"/>
    </location>
</feature>
<dbReference type="SUPFAM" id="SSF54236">
    <property type="entry name" value="Ubiquitin-like"/>
    <property type="match status" value="1"/>
</dbReference>
<feature type="transmembrane region" description="Helical" evidence="2">
    <location>
        <begin position="151"/>
        <end position="171"/>
    </location>
</feature>
<keyword evidence="2" id="KW-1133">Transmembrane helix</keyword>
<reference evidence="4 5" key="1">
    <citation type="submission" date="2021-04" db="EMBL/GenBank/DDBJ databases">
        <authorList>
            <person name="Bliznina A."/>
        </authorList>
    </citation>
    <scope>NUCLEOTIDE SEQUENCE [LARGE SCALE GENOMIC DNA]</scope>
</reference>
<organism evidence="4 5">
    <name type="scientific">Oikopleura dioica</name>
    <name type="common">Tunicate</name>
    <dbReference type="NCBI Taxonomy" id="34765"/>
    <lineage>
        <taxon>Eukaryota</taxon>
        <taxon>Metazoa</taxon>
        <taxon>Chordata</taxon>
        <taxon>Tunicata</taxon>
        <taxon>Appendicularia</taxon>
        <taxon>Copelata</taxon>
        <taxon>Oikopleuridae</taxon>
        <taxon>Oikopleura</taxon>
    </lineage>
</organism>
<feature type="domain" description="Ubiquitin-like" evidence="3">
    <location>
        <begin position="1"/>
        <end position="81"/>
    </location>
</feature>
<dbReference type="SUPFAM" id="SSF48371">
    <property type="entry name" value="ARM repeat"/>
    <property type="match status" value="1"/>
</dbReference>
<evidence type="ECO:0000256" key="2">
    <source>
        <dbReference type="SAM" id="Phobius"/>
    </source>
</evidence>
<dbReference type="PROSITE" id="PS50053">
    <property type="entry name" value="UBIQUITIN_2"/>
    <property type="match status" value="1"/>
</dbReference>
<name>A0ABN7RZ75_OIKDI</name>
<dbReference type="InterPro" id="IPR011989">
    <property type="entry name" value="ARM-like"/>
</dbReference>
<proteinExistence type="predicted"/>
<protein>
    <submittedName>
        <fullName evidence="4">Oidioi.mRNA.OKI2018_I69.PAR.g11478.t1.cds</fullName>
    </submittedName>
</protein>
<dbReference type="InterPro" id="IPR016024">
    <property type="entry name" value="ARM-type_fold"/>
</dbReference>
<evidence type="ECO:0000256" key="1">
    <source>
        <dbReference type="SAM" id="Coils"/>
    </source>
</evidence>
<keyword evidence="5" id="KW-1185">Reference proteome</keyword>
<keyword evidence="1" id="KW-0175">Coiled coil</keyword>
<keyword evidence="2" id="KW-0472">Membrane</keyword>
<evidence type="ECO:0000259" key="3">
    <source>
        <dbReference type="PROSITE" id="PS50053"/>
    </source>
</evidence>
<evidence type="ECO:0000313" key="4">
    <source>
        <dbReference type="EMBL" id="CAG5087194.1"/>
    </source>
</evidence>
<sequence>MILFVHSKFIPLNTFVVTVEADWTVSRVRGSILHNLAEIGHHKHPFRLKYKDVYLQDKLTLEECEIYDNTVVELITLATGEELKRDLFYRYIPPGKKPEEPHLKALRREIDIFHKREDLIRNVKLSLMAIYPMVILAFFSEKFWYMGFVSFIWPSFWLFWIPGYTYLSGWVGKAKVYKKYKQVFLALLISNLVLFAGYSIIVGFAATDKIYDAVIFGITAALLLIAEIFVIMTYSNVQLEPGMLIANSLSQFGTSEGLADALKSTDPALKRAAAFELSTEVALGENEKLAIVEKDLLDPLNNLIASNDRYTKEHAAEAVAELLTEESIREHYIARCDVSILSAAIYSQISSAARLEALNGISYLAESHAYSLDCVLSDINTAIDTIDDLSDREMALMISIMNQLLRSGVPADATQCASSCGKTLRNTGHEDIERQTLDTLSFIARDETVRVALPVIDEVFSIQFRTFDQPTIELANEVIKSVSLGPENCEQLLEDAVFPLMFDWLKTSSTQPSEVIQVVAEIVHNLMMNKRLQGRCLEIGLDHAVEVLLESSSISKGSKKLVLEGLTQLELERKRLQREGSNQSEVHISRSSSQIRSIVTVNQVHPEEIPTSP</sequence>
<keyword evidence="2" id="KW-0812">Transmembrane</keyword>
<accession>A0ABN7RZ75</accession>
<dbReference type="InterPro" id="IPR000626">
    <property type="entry name" value="Ubiquitin-like_dom"/>
</dbReference>
<dbReference type="InterPro" id="IPR029071">
    <property type="entry name" value="Ubiquitin-like_domsf"/>
</dbReference>
<evidence type="ECO:0000313" key="5">
    <source>
        <dbReference type="Proteomes" id="UP001158576"/>
    </source>
</evidence>
<dbReference type="Proteomes" id="UP001158576">
    <property type="component" value="Chromosome PAR"/>
</dbReference>
<dbReference type="EMBL" id="OU015568">
    <property type="protein sequence ID" value="CAG5087194.1"/>
    <property type="molecule type" value="Genomic_DNA"/>
</dbReference>
<feature type="coiled-coil region" evidence="1">
    <location>
        <begin position="559"/>
        <end position="586"/>
    </location>
</feature>